<feature type="compositionally biased region" description="Polar residues" evidence="1">
    <location>
        <begin position="59"/>
        <end position="79"/>
    </location>
</feature>
<dbReference type="InterPro" id="IPR048371">
    <property type="entry name" value="ZNHIT3_C"/>
</dbReference>
<feature type="region of interest" description="Disordered" evidence="1">
    <location>
        <begin position="26"/>
        <end position="91"/>
    </location>
</feature>
<protein>
    <submittedName>
        <fullName evidence="3">Zinc finger HIT-type containing 3</fullName>
    </submittedName>
</protein>
<evidence type="ECO:0000313" key="3">
    <source>
        <dbReference type="Ensembl" id="ENSCPRP00005014955.1"/>
    </source>
</evidence>
<gene>
    <name evidence="3" type="primary">ZNHIT3</name>
</gene>
<dbReference type="AlphaFoldDB" id="A0A7M4FXS9"/>
<reference evidence="3" key="2">
    <citation type="submission" date="2025-09" db="UniProtKB">
        <authorList>
            <consortium name="Ensembl"/>
        </authorList>
    </citation>
    <scope>IDENTIFICATION</scope>
</reference>
<feature type="domain" description="Zinc finger HIT" evidence="2">
    <location>
        <begin position="96"/>
        <end position="153"/>
    </location>
</feature>
<keyword evidence="4" id="KW-1185">Reference proteome</keyword>
<accession>A0A7M4FXS9</accession>
<sequence>MRWRRSALGRAGWRRTHVGCRWRRGAAACAGRPPPSTAARAAGSPTEQCAARRDPSADSPPTSQQPGAGTSGTPGNSWSVEDILTDSDEQDRVPLQKLKLLGESEELKDLLRNPHLRQLLLAVDQAEERNSLMKKYMQEPLFVEFVDCCLRIVEPPEKENILPE</sequence>
<proteinExistence type="predicted"/>
<evidence type="ECO:0000259" key="2">
    <source>
        <dbReference type="Pfam" id="PF21373"/>
    </source>
</evidence>
<dbReference type="Pfam" id="PF21373">
    <property type="entry name" value="ZNHIT3_C"/>
    <property type="match status" value="1"/>
</dbReference>
<dbReference type="GeneTree" id="ENSGT00390000010822"/>
<name>A0A7M4FXS9_CROPO</name>
<dbReference type="Proteomes" id="UP000594220">
    <property type="component" value="Unplaced"/>
</dbReference>
<evidence type="ECO:0000256" key="1">
    <source>
        <dbReference type="SAM" id="MobiDB-lite"/>
    </source>
</evidence>
<dbReference type="GO" id="GO:0005737">
    <property type="term" value="C:cytoplasm"/>
    <property type="evidence" value="ECO:0007669"/>
    <property type="project" value="Ensembl"/>
</dbReference>
<evidence type="ECO:0000313" key="4">
    <source>
        <dbReference type="Proteomes" id="UP000594220"/>
    </source>
</evidence>
<reference evidence="3" key="1">
    <citation type="submission" date="2025-08" db="UniProtKB">
        <authorList>
            <consortium name="Ensembl"/>
        </authorList>
    </citation>
    <scope>IDENTIFICATION</scope>
</reference>
<dbReference type="Ensembl" id="ENSCPRT00005017559.1">
    <property type="protein sequence ID" value="ENSCPRP00005014955.1"/>
    <property type="gene ID" value="ENSCPRG00005010501.1"/>
</dbReference>
<organism evidence="3 4">
    <name type="scientific">Crocodylus porosus</name>
    <name type="common">Saltwater crocodile</name>
    <name type="synonym">Estuarine crocodile</name>
    <dbReference type="NCBI Taxonomy" id="8502"/>
    <lineage>
        <taxon>Eukaryota</taxon>
        <taxon>Metazoa</taxon>
        <taxon>Chordata</taxon>
        <taxon>Craniata</taxon>
        <taxon>Vertebrata</taxon>
        <taxon>Euteleostomi</taxon>
        <taxon>Archelosauria</taxon>
        <taxon>Archosauria</taxon>
        <taxon>Crocodylia</taxon>
        <taxon>Longirostres</taxon>
        <taxon>Crocodylidae</taxon>
        <taxon>Crocodylus</taxon>
    </lineage>
</organism>
<dbReference type="GO" id="GO:0005634">
    <property type="term" value="C:nucleus"/>
    <property type="evidence" value="ECO:0007669"/>
    <property type="project" value="Ensembl"/>
</dbReference>